<keyword evidence="1" id="KW-0472">Membrane</keyword>
<evidence type="ECO:0000256" key="1">
    <source>
        <dbReference type="SAM" id="Phobius"/>
    </source>
</evidence>
<proteinExistence type="predicted"/>
<sequence length="68" mass="7949">MLNRSPYSPDTSAWPFRYITRSNIVRSTRRISLIITRPFSILSNSIISFIIFFRKIPTRRKPTSESAS</sequence>
<dbReference type="Proteomes" id="UP000807353">
    <property type="component" value="Unassembled WGS sequence"/>
</dbReference>
<name>A0A9P5YB68_9AGAR</name>
<comment type="caution">
    <text evidence="2">The sequence shown here is derived from an EMBL/GenBank/DDBJ whole genome shotgun (WGS) entry which is preliminary data.</text>
</comment>
<evidence type="ECO:0000313" key="2">
    <source>
        <dbReference type="EMBL" id="KAF9465510.1"/>
    </source>
</evidence>
<evidence type="ECO:0000313" key="3">
    <source>
        <dbReference type="Proteomes" id="UP000807353"/>
    </source>
</evidence>
<dbReference type="AlphaFoldDB" id="A0A9P5YB68"/>
<keyword evidence="1" id="KW-1133">Transmembrane helix</keyword>
<dbReference type="EMBL" id="MU150247">
    <property type="protein sequence ID" value="KAF9465510.1"/>
    <property type="molecule type" value="Genomic_DNA"/>
</dbReference>
<feature type="transmembrane region" description="Helical" evidence="1">
    <location>
        <begin position="31"/>
        <end position="53"/>
    </location>
</feature>
<keyword evidence="1" id="KW-0812">Transmembrane</keyword>
<organism evidence="2 3">
    <name type="scientific">Collybia nuda</name>
    <dbReference type="NCBI Taxonomy" id="64659"/>
    <lineage>
        <taxon>Eukaryota</taxon>
        <taxon>Fungi</taxon>
        <taxon>Dikarya</taxon>
        <taxon>Basidiomycota</taxon>
        <taxon>Agaricomycotina</taxon>
        <taxon>Agaricomycetes</taxon>
        <taxon>Agaricomycetidae</taxon>
        <taxon>Agaricales</taxon>
        <taxon>Tricholomatineae</taxon>
        <taxon>Clitocybaceae</taxon>
        <taxon>Collybia</taxon>
    </lineage>
</organism>
<reference evidence="2" key="1">
    <citation type="submission" date="2020-11" db="EMBL/GenBank/DDBJ databases">
        <authorList>
            <consortium name="DOE Joint Genome Institute"/>
            <person name="Ahrendt S."/>
            <person name="Riley R."/>
            <person name="Andreopoulos W."/>
            <person name="Labutti K."/>
            <person name="Pangilinan J."/>
            <person name="Ruiz-Duenas F.J."/>
            <person name="Barrasa J.M."/>
            <person name="Sanchez-Garcia M."/>
            <person name="Camarero S."/>
            <person name="Miyauchi S."/>
            <person name="Serrano A."/>
            <person name="Linde D."/>
            <person name="Babiker R."/>
            <person name="Drula E."/>
            <person name="Ayuso-Fernandez I."/>
            <person name="Pacheco R."/>
            <person name="Padilla G."/>
            <person name="Ferreira P."/>
            <person name="Barriuso J."/>
            <person name="Kellner H."/>
            <person name="Castanera R."/>
            <person name="Alfaro M."/>
            <person name="Ramirez L."/>
            <person name="Pisabarro A.G."/>
            <person name="Kuo A."/>
            <person name="Tritt A."/>
            <person name="Lipzen A."/>
            <person name="He G."/>
            <person name="Yan M."/>
            <person name="Ng V."/>
            <person name="Cullen D."/>
            <person name="Martin F."/>
            <person name="Rosso M.-N."/>
            <person name="Henrissat B."/>
            <person name="Hibbett D."/>
            <person name="Martinez A.T."/>
            <person name="Grigoriev I.V."/>
        </authorList>
    </citation>
    <scope>NUCLEOTIDE SEQUENCE</scope>
    <source>
        <strain evidence="2">CBS 247.69</strain>
    </source>
</reference>
<keyword evidence="3" id="KW-1185">Reference proteome</keyword>
<accession>A0A9P5YB68</accession>
<gene>
    <name evidence="2" type="ORF">BDZ94DRAFT_1253988</name>
</gene>
<protein>
    <submittedName>
        <fullName evidence="2">Uncharacterized protein</fullName>
    </submittedName>
</protein>